<comment type="caution">
    <text evidence="1">The sequence shown here is derived from an EMBL/GenBank/DDBJ whole genome shotgun (WGS) entry which is preliminary data.</text>
</comment>
<evidence type="ECO:0000313" key="1">
    <source>
        <dbReference type="EMBL" id="KAJ9658510.1"/>
    </source>
</evidence>
<protein>
    <submittedName>
        <fullName evidence="1">CorA metal ion transporter</fullName>
    </submittedName>
</protein>
<name>A0ACC3AAT9_9EURO</name>
<accession>A0ACC3AAT9</accession>
<reference evidence="1" key="1">
    <citation type="submission" date="2022-10" db="EMBL/GenBank/DDBJ databases">
        <title>Culturing micro-colonial fungi from biological soil crusts in the Mojave desert and describing Neophaeococcomyces mojavensis, and introducing the new genera and species Taxawa tesnikishii.</title>
        <authorList>
            <person name="Kurbessoian T."/>
            <person name="Stajich J.E."/>
        </authorList>
    </citation>
    <scope>NUCLEOTIDE SEQUENCE</scope>
    <source>
        <strain evidence="1">JES_112</strain>
    </source>
</reference>
<proteinExistence type="predicted"/>
<evidence type="ECO:0000313" key="2">
    <source>
        <dbReference type="Proteomes" id="UP001172386"/>
    </source>
</evidence>
<dbReference type="Proteomes" id="UP001172386">
    <property type="component" value="Unassembled WGS sequence"/>
</dbReference>
<sequence length="905" mass="102601">MQPLPPPQNAHSQSNFQTRDQPKPSNSHQPSSRPSLAVTGEQGDASALPSTSTNLPKKRRHRGGKKRRNRRQSFAAPPSEASGITSNMDNLGRADGGMAEDHDDHSPVRLGDSFYTRRNRSNESLDSDGLLDHRYQQPMRTRRESRINIVAAQRAGLNAQGRYHPRRRTGERSRDDDEEDPDQDEPHDRTPLMSVPAQHHSPTQSGYGLFRSNTRGSSKSSNNRRKINKSTPHSIPKYHDDAGYHVNNPPSVPGSPHLNASMDDPMMPEPTFLTRSPESSRNLKSKSRDALIDIDRQEALDGDPNSAPPSPRLGPDGISRPKRTMTFSGGDMDVCLPPEAMSEMGEDEFDRVASRDEDLYSRRRRKKREWPQLWILDEWSREEKEARAAGERRAQRVHEPVLVEGRLRPSRPSAWHREENAAPFRYTYFNEEFEGTIHAQTISELVPPGGNFRELFIPEPPVLEESSESESDSEEQPLPKGAQYTGLVSPKQMGDENSTITRLNSALSEPARSRSQERNRINSTLSEKVRSESRGSKKPHSTRGSGEQTPQRAESTKPEKPKKYGPRPTFWLDVVCPTDQEMRVLAKAFGIHALTAEDIMMQEAREKVELFKNYYFINYRTFEQDTNSEDYLEPINVYVVVFRHGILTFHFSQIPHPANVRRRIRQLKDYLILSADWISYAIIDDITDIYVPMIHNIEVEVDDIDEAILNSTPGAFALNSEQSGNSDDKSSIYDEEKEKKKDMGGYNMLRRVGASRKKVMSLYRLLGNKADVIKGFAKRCNEQWDVAPKTEIGLYLGDIQDHILTMTSNLSHYETLLSRAHSNYLAQVSIRMNERAEQTSDILNKLTVLGTIVLPMNIICGMWGMNVKVPGQDIDNLGWFWGITAGLTLFAVGCYLWCKRVYGIV</sequence>
<keyword evidence="2" id="KW-1185">Reference proteome</keyword>
<gene>
    <name evidence="1" type="primary">MNR2</name>
    <name evidence="1" type="ORF">H2198_003662</name>
</gene>
<organism evidence="1 2">
    <name type="scientific">Neophaeococcomyces mojaviensis</name>
    <dbReference type="NCBI Taxonomy" id="3383035"/>
    <lineage>
        <taxon>Eukaryota</taxon>
        <taxon>Fungi</taxon>
        <taxon>Dikarya</taxon>
        <taxon>Ascomycota</taxon>
        <taxon>Pezizomycotina</taxon>
        <taxon>Eurotiomycetes</taxon>
        <taxon>Chaetothyriomycetidae</taxon>
        <taxon>Chaetothyriales</taxon>
        <taxon>Chaetothyriales incertae sedis</taxon>
        <taxon>Neophaeococcomyces</taxon>
    </lineage>
</organism>
<dbReference type="EMBL" id="JAPDRQ010000050">
    <property type="protein sequence ID" value="KAJ9658510.1"/>
    <property type="molecule type" value="Genomic_DNA"/>
</dbReference>